<proteinExistence type="predicted"/>
<reference evidence="1" key="1">
    <citation type="journal article" date="2019" name="PLoS Negl. Trop. Dis.">
        <title>Revisiting the worldwide diversity of Leptospira species in the environment.</title>
        <authorList>
            <person name="Vincent A.T."/>
            <person name="Schiettekatte O."/>
            <person name="Bourhy P."/>
            <person name="Veyrier F.J."/>
            <person name="Picardeau M."/>
        </authorList>
    </citation>
    <scope>NUCLEOTIDE SEQUENCE [LARGE SCALE GENOMIC DNA]</scope>
    <source>
        <strain evidence="1">SSS9</strain>
    </source>
</reference>
<sequence>MVEKNSPEKNLQIIQEILKPMPEGILEIVDKLRKSIRSYFPELEEKGYPVWKAIGYRDKNSGYVCGIFPFLERVQLIFEWGILFQDPKNVLLGETKQIRYLEYTSLEEIRFPLIREFILQGLSLPQGTKDKKFLAQGILSKTTTAKSKKIEAKKQLAKKDSIKKAKAKTSIEKKSVKRKGKP</sequence>
<evidence type="ECO:0000313" key="1">
    <source>
        <dbReference type="EMBL" id="TGK07049.1"/>
    </source>
</evidence>
<dbReference type="EMBL" id="RQEP01000005">
    <property type="protein sequence ID" value="TGK07049.1"/>
    <property type="molecule type" value="Genomic_DNA"/>
</dbReference>
<dbReference type="OrthoDB" id="9811812at2"/>
<dbReference type="AlphaFoldDB" id="A0A4V3JCR1"/>
<dbReference type="SUPFAM" id="SSF159888">
    <property type="entry name" value="YdhG-like"/>
    <property type="match status" value="1"/>
</dbReference>
<protein>
    <submittedName>
        <fullName evidence="1">DUF1801 domain-containing protein</fullName>
    </submittedName>
</protein>
<name>A0A4V3JCR1_9LEPT</name>
<gene>
    <name evidence="1" type="ORF">EHO59_02750</name>
</gene>
<organism evidence="1 2">
    <name type="scientific">Leptospira semungkisensis</name>
    <dbReference type="NCBI Taxonomy" id="2484985"/>
    <lineage>
        <taxon>Bacteria</taxon>
        <taxon>Pseudomonadati</taxon>
        <taxon>Spirochaetota</taxon>
        <taxon>Spirochaetia</taxon>
        <taxon>Leptospirales</taxon>
        <taxon>Leptospiraceae</taxon>
        <taxon>Leptospira</taxon>
    </lineage>
</organism>
<evidence type="ECO:0000313" key="2">
    <source>
        <dbReference type="Proteomes" id="UP000297453"/>
    </source>
</evidence>
<accession>A0A4V3JCR1</accession>
<dbReference type="Proteomes" id="UP000297453">
    <property type="component" value="Unassembled WGS sequence"/>
</dbReference>
<comment type="caution">
    <text evidence="1">The sequence shown here is derived from an EMBL/GenBank/DDBJ whole genome shotgun (WGS) entry which is preliminary data.</text>
</comment>
<keyword evidence="2" id="KW-1185">Reference proteome</keyword>
<dbReference type="RefSeq" id="WP_135584510.1">
    <property type="nucleotide sequence ID" value="NZ_RQEP01000005.1"/>
</dbReference>